<evidence type="ECO:0000313" key="4">
    <source>
        <dbReference type="Proteomes" id="UP000694001"/>
    </source>
</evidence>
<dbReference type="KEGG" id="elio:KO353_02505"/>
<organism evidence="3 4">
    <name type="scientific">Elioraea tepida</name>
    <dbReference type="NCBI Taxonomy" id="2843330"/>
    <lineage>
        <taxon>Bacteria</taxon>
        <taxon>Pseudomonadati</taxon>
        <taxon>Pseudomonadota</taxon>
        <taxon>Alphaproteobacteria</taxon>
        <taxon>Acetobacterales</taxon>
        <taxon>Elioraeaceae</taxon>
        <taxon>Elioraea</taxon>
    </lineage>
</organism>
<proteinExistence type="predicted"/>
<feature type="domain" description="Glycosyltransferase 2-like" evidence="2">
    <location>
        <begin position="19"/>
        <end position="138"/>
    </location>
</feature>
<keyword evidence="1" id="KW-1133">Transmembrane helix</keyword>
<feature type="transmembrane region" description="Helical" evidence="1">
    <location>
        <begin position="274"/>
        <end position="299"/>
    </location>
</feature>
<keyword evidence="4" id="KW-1185">Reference proteome</keyword>
<dbReference type="InterPro" id="IPR001173">
    <property type="entry name" value="Glyco_trans_2-like"/>
</dbReference>
<dbReference type="RefSeq" id="WP_218286199.1">
    <property type="nucleotide sequence ID" value="NZ_CP076448.1"/>
</dbReference>
<reference evidence="3" key="1">
    <citation type="submission" date="2021-06" db="EMBL/GenBank/DDBJ databases">
        <title>Elioraea tepida, sp. nov., a moderately thermophilic aerobic anoxygenic phototrophic bacterium isolated from an alkaline siliceous hot spring mat community in Yellowstone National Park, WY, USA.</title>
        <authorList>
            <person name="Saini M.K."/>
            <person name="Yoshida S."/>
            <person name="Sebastian A."/>
            <person name="Hirose S."/>
            <person name="Hara E."/>
            <person name="Tamaki H."/>
            <person name="Soulier N.T."/>
            <person name="Albert I."/>
            <person name="Hanada S."/>
            <person name="Bryant D.A."/>
            <person name="Tank M."/>
        </authorList>
    </citation>
    <scope>NUCLEOTIDE SEQUENCE</scope>
    <source>
        <strain evidence="3">MS-P2</strain>
    </source>
</reference>
<dbReference type="InterPro" id="IPR050256">
    <property type="entry name" value="Glycosyltransferase_2"/>
</dbReference>
<gene>
    <name evidence="3" type="ORF">KO353_02505</name>
</gene>
<keyword evidence="1" id="KW-0472">Membrane</keyword>
<accession>A0A975U4C9</accession>
<dbReference type="CDD" id="cd04179">
    <property type="entry name" value="DPM_DPG-synthase_like"/>
    <property type="match status" value="1"/>
</dbReference>
<keyword evidence="1" id="KW-0812">Transmembrane</keyword>
<dbReference type="EMBL" id="CP076448">
    <property type="protein sequence ID" value="QXM25143.1"/>
    <property type="molecule type" value="Genomic_DNA"/>
</dbReference>
<evidence type="ECO:0000313" key="3">
    <source>
        <dbReference type="EMBL" id="QXM25143.1"/>
    </source>
</evidence>
<dbReference type="AlphaFoldDB" id="A0A975U4C9"/>
<dbReference type="Pfam" id="PF00535">
    <property type="entry name" value="Glycos_transf_2"/>
    <property type="match status" value="1"/>
</dbReference>
<dbReference type="PANTHER" id="PTHR48090">
    <property type="entry name" value="UNDECAPRENYL-PHOSPHATE 4-DEOXY-4-FORMAMIDO-L-ARABINOSE TRANSFERASE-RELATED"/>
    <property type="match status" value="1"/>
</dbReference>
<evidence type="ECO:0000256" key="1">
    <source>
        <dbReference type="SAM" id="Phobius"/>
    </source>
</evidence>
<feature type="transmembrane region" description="Helical" evidence="1">
    <location>
        <begin position="241"/>
        <end position="262"/>
    </location>
</feature>
<dbReference type="PANTHER" id="PTHR48090:SF7">
    <property type="entry name" value="RFBJ PROTEIN"/>
    <property type="match status" value="1"/>
</dbReference>
<sequence>MSAGATTAEDPAHGLAVAVLVPCHNEEVAIASVVAGFRAALPRATIYVYDNNSRDNTAAAARAAGAVVRTEPLQGKGNVVRRMFADIEADIYVLVDGDDTYDPAAAPAMVRLLVENQLDMVTGARVTEIEAAYRPGHRFGNRVLTGIVGWIFGKRVSDMLSGYRVFSRRFVKSFPALAGGFETETEFTVHALELRMPIGELPTAYKERPPGSVSKLRTWQDGLRILRTILVLVKEERPLPFFSLAGAVLLAAGVGLFVPVLLEYLATGLVPRLPTAVLSTGLVLLSFLSFACGLILDTVTHGRREAKRMAYLAIPAPAPRSGQSTPTPAGR</sequence>
<protein>
    <submittedName>
        <fullName evidence="3">Glycosyltransferase family 2 protein</fullName>
    </submittedName>
</protein>
<evidence type="ECO:0000259" key="2">
    <source>
        <dbReference type="Pfam" id="PF00535"/>
    </source>
</evidence>
<dbReference type="Proteomes" id="UP000694001">
    <property type="component" value="Chromosome"/>
</dbReference>
<name>A0A975U4C9_9PROT</name>